<dbReference type="OrthoDB" id="7857741at2"/>
<dbReference type="RefSeq" id="WP_106286668.1">
    <property type="nucleotide sequence ID" value="NZ_CAWNTC010000090.1"/>
</dbReference>
<dbReference type="InterPro" id="IPR027417">
    <property type="entry name" value="P-loop_NTPase"/>
</dbReference>
<accession>A0A2T1CAM1</accession>
<keyword evidence="2" id="KW-1185">Reference proteome</keyword>
<organism evidence="1 2">
    <name type="scientific">Merismopedia glauca CCAP 1448/3</name>
    <dbReference type="NCBI Taxonomy" id="1296344"/>
    <lineage>
        <taxon>Bacteria</taxon>
        <taxon>Bacillati</taxon>
        <taxon>Cyanobacteriota</taxon>
        <taxon>Cyanophyceae</taxon>
        <taxon>Synechococcales</taxon>
        <taxon>Merismopediaceae</taxon>
        <taxon>Merismopedia</taxon>
    </lineage>
</organism>
<dbReference type="Gene3D" id="3.40.50.300">
    <property type="entry name" value="P-loop containing nucleotide triphosphate hydrolases"/>
    <property type="match status" value="1"/>
</dbReference>
<comment type="caution">
    <text evidence="1">The sequence shown here is derived from an EMBL/GenBank/DDBJ whole genome shotgun (WGS) entry which is preliminary data.</text>
</comment>
<dbReference type="Proteomes" id="UP000238762">
    <property type="component" value="Unassembled WGS sequence"/>
</dbReference>
<evidence type="ECO:0000313" key="1">
    <source>
        <dbReference type="EMBL" id="PSB05284.1"/>
    </source>
</evidence>
<protein>
    <recommendedName>
        <fullName evidence="3">Sulphotransferase Stf0 domain-containing protein</fullName>
    </recommendedName>
</protein>
<dbReference type="PANTHER" id="PTHR32175">
    <property type="entry name" value="PROTEIN, PUTATIVE, EXPRESSED-RELATED"/>
    <property type="match status" value="1"/>
</dbReference>
<dbReference type="InterPro" id="IPR052796">
    <property type="entry name" value="Nod_factor_sulfotransferase"/>
</dbReference>
<evidence type="ECO:0008006" key="3">
    <source>
        <dbReference type="Google" id="ProtNLM"/>
    </source>
</evidence>
<dbReference type="EMBL" id="PVWJ01000001">
    <property type="protein sequence ID" value="PSB05284.1"/>
    <property type="molecule type" value="Genomic_DNA"/>
</dbReference>
<dbReference type="SUPFAM" id="SSF52540">
    <property type="entry name" value="P-loop containing nucleoside triphosphate hydrolases"/>
    <property type="match status" value="1"/>
</dbReference>
<sequence>MKKHLIFTNGRSGSNYLVNLLNTHPEVVNYGEVLGSWTLPYQIYKKITFGGEPGVEYLRYIYNNQSFFWGAQIYSAWSHLKRRENINFKFPHQIKSIGVKDFSINFLKQNIESFIWKTDDLAVINLYRENSLQRFVSYLMLKKTNVVKVDSSNTSTSKRGKTYFDTKEFMKGLEIVDRETEEQLAIAAKIPSHRVFNVSYENLFSAENNQKCQEYILEFLGVKPLNLTSNHKKILPVNLADIIENYDEILPELQASKYEKYVARISS</sequence>
<evidence type="ECO:0000313" key="2">
    <source>
        <dbReference type="Proteomes" id="UP000238762"/>
    </source>
</evidence>
<reference evidence="1 2" key="2">
    <citation type="submission" date="2018-03" db="EMBL/GenBank/DDBJ databases">
        <title>The ancient ancestry and fast evolution of plastids.</title>
        <authorList>
            <person name="Moore K.R."/>
            <person name="Magnabosco C."/>
            <person name="Momper L."/>
            <person name="Gold D.A."/>
            <person name="Bosak T."/>
            <person name="Fournier G.P."/>
        </authorList>
    </citation>
    <scope>NUCLEOTIDE SEQUENCE [LARGE SCALE GENOMIC DNA]</scope>
    <source>
        <strain evidence="1 2">CCAP 1448/3</strain>
    </source>
</reference>
<reference evidence="1 2" key="1">
    <citation type="submission" date="2018-02" db="EMBL/GenBank/DDBJ databases">
        <authorList>
            <person name="Cohen D.B."/>
            <person name="Kent A.D."/>
        </authorList>
    </citation>
    <scope>NUCLEOTIDE SEQUENCE [LARGE SCALE GENOMIC DNA]</scope>
    <source>
        <strain evidence="1 2">CCAP 1448/3</strain>
    </source>
</reference>
<gene>
    <name evidence="1" type="ORF">C7B64_00330</name>
</gene>
<dbReference type="PANTHER" id="PTHR32175:SF26">
    <property type="entry name" value="PROTEIN, PUTATIVE, EXPRESSED-RELATED"/>
    <property type="match status" value="1"/>
</dbReference>
<name>A0A2T1CAM1_9CYAN</name>
<dbReference type="AlphaFoldDB" id="A0A2T1CAM1"/>
<proteinExistence type="predicted"/>